<evidence type="ECO:0000313" key="9">
    <source>
        <dbReference type="Proteomes" id="UP000481876"/>
    </source>
</evidence>
<evidence type="ECO:0000313" key="8">
    <source>
        <dbReference type="EMBL" id="KAB2750880.1"/>
    </source>
</evidence>
<keyword evidence="5" id="KW-0574">Periplasm</keyword>
<evidence type="ECO:0000256" key="4">
    <source>
        <dbReference type="ARBA" id="ARBA00022729"/>
    </source>
</evidence>
<protein>
    <recommendedName>
        <fullName evidence="3">Flagellar P-ring protein</fullName>
    </recommendedName>
    <alternativeName>
        <fullName evidence="7">Basal body P-ring protein</fullName>
    </alternativeName>
</protein>
<accession>A0A6L3YZ70</accession>
<evidence type="ECO:0000256" key="1">
    <source>
        <dbReference type="ARBA" id="ARBA00002591"/>
    </source>
</evidence>
<comment type="function">
    <text evidence="1">Assembles around the rod to form the L-ring and probably protects the motor/basal body from shearing forces during rotation.</text>
</comment>
<comment type="caution">
    <text evidence="8">The sequence shown here is derived from an EMBL/GenBank/DDBJ whole genome shotgun (WGS) entry which is preliminary data.</text>
</comment>
<dbReference type="PANTHER" id="PTHR30381:SF0">
    <property type="entry name" value="FLAGELLAR P-RING PROTEIN"/>
    <property type="match status" value="1"/>
</dbReference>
<dbReference type="GO" id="GO:0071973">
    <property type="term" value="P:bacterial-type flagellum-dependent cell motility"/>
    <property type="evidence" value="ECO:0007669"/>
    <property type="project" value="InterPro"/>
</dbReference>
<dbReference type="Pfam" id="PF02119">
    <property type="entry name" value="FlgI"/>
    <property type="match status" value="1"/>
</dbReference>
<proteinExistence type="predicted"/>
<evidence type="ECO:0000256" key="3">
    <source>
        <dbReference type="ARBA" id="ARBA00019515"/>
    </source>
</evidence>
<sequence>YAELGRGSAVARLKDIATIQGVRENQLVGYGLVIGLKGTGDSTYWVAAGALMKNCFSSNAVSLTIWPG</sequence>
<dbReference type="AlphaFoldDB" id="A0A6L3YZ70"/>
<keyword evidence="4" id="KW-0732">Signal</keyword>
<evidence type="ECO:0000256" key="6">
    <source>
        <dbReference type="ARBA" id="ARBA00023143"/>
    </source>
</evidence>
<dbReference type="GO" id="GO:0009428">
    <property type="term" value="C:bacterial-type flagellum basal body, distal rod, P ring"/>
    <property type="evidence" value="ECO:0007669"/>
    <property type="project" value="InterPro"/>
</dbReference>
<evidence type="ECO:0000256" key="7">
    <source>
        <dbReference type="ARBA" id="ARBA00032344"/>
    </source>
</evidence>
<comment type="subcellular location">
    <subcellularLocation>
        <location evidence="2">Bacterial flagellum basal body</location>
    </subcellularLocation>
</comment>
<feature type="non-terminal residue" evidence="8">
    <location>
        <position position="1"/>
    </location>
</feature>
<name>A0A6L3YZ70_BRUAN</name>
<dbReference type="InterPro" id="IPR001782">
    <property type="entry name" value="Flag_FlgI"/>
</dbReference>
<dbReference type="EMBL" id="WBWS01000133">
    <property type="protein sequence ID" value="KAB2750880.1"/>
    <property type="molecule type" value="Genomic_DNA"/>
</dbReference>
<organism evidence="8 9">
    <name type="scientific">Brucella anthropi</name>
    <name type="common">Ochrobactrum anthropi</name>
    <dbReference type="NCBI Taxonomy" id="529"/>
    <lineage>
        <taxon>Bacteria</taxon>
        <taxon>Pseudomonadati</taxon>
        <taxon>Pseudomonadota</taxon>
        <taxon>Alphaproteobacteria</taxon>
        <taxon>Hyphomicrobiales</taxon>
        <taxon>Brucellaceae</taxon>
        <taxon>Brucella/Ochrobactrum group</taxon>
        <taxon>Brucella</taxon>
    </lineage>
</organism>
<dbReference type="Proteomes" id="UP000481876">
    <property type="component" value="Unassembled WGS sequence"/>
</dbReference>
<dbReference type="PRINTS" id="PR01010">
    <property type="entry name" value="FLGPRINGFLGI"/>
</dbReference>
<evidence type="ECO:0000256" key="5">
    <source>
        <dbReference type="ARBA" id="ARBA00022764"/>
    </source>
</evidence>
<dbReference type="PANTHER" id="PTHR30381">
    <property type="entry name" value="FLAGELLAR P-RING PERIPLASMIC PROTEIN FLGI"/>
    <property type="match status" value="1"/>
</dbReference>
<evidence type="ECO:0000256" key="2">
    <source>
        <dbReference type="ARBA" id="ARBA00004117"/>
    </source>
</evidence>
<gene>
    <name evidence="8" type="ORF">F9L04_26365</name>
</gene>
<reference evidence="8 9" key="1">
    <citation type="submission" date="2019-09" db="EMBL/GenBank/DDBJ databases">
        <title>Taxonomic organization of the family Brucellaceae based on a phylogenomic approach.</title>
        <authorList>
            <person name="Leclercq S."/>
            <person name="Cloeckaert A."/>
            <person name="Zygmunt M.S."/>
        </authorList>
    </citation>
    <scope>NUCLEOTIDE SEQUENCE [LARGE SCALE GENOMIC DNA]</scope>
    <source>
        <strain evidence="8 9">LMG 3313</strain>
    </source>
</reference>
<keyword evidence="6" id="KW-0975">Bacterial flagellum</keyword>
<dbReference type="GO" id="GO:0005198">
    <property type="term" value="F:structural molecule activity"/>
    <property type="evidence" value="ECO:0007669"/>
    <property type="project" value="InterPro"/>
</dbReference>
<dbReference type="GO" id="GO:0030288">
    <property type="term" value="C:outer membrane-bounded periplasmic space"/>
    <property type="evidence" value="ECO:0007669"/>
    <property type="project" value="InterPro"/>
</dbReference>